<organism evidence="1">
    <name type="scientific">Scaevola taccada</name>
    <name type="common">Beach cabbage</name>
    <name type="synonym">Lobelia taccada</name>
    <dbReference type="NCBI Taxonomy" id="16481"/>
    <lineage>
        <taxon>Eukaryota</taxon>
        <taxon>Viridiplantae</taxon>
        <taxon>Streptophyta</taxon>
        <taxon>Embryophyta</taxon>
        <taxon>Tracheophyta</taxon>
        <taxon>Spermatophyta</taxon>
        <taxon>Magnoliopsida</taxon>
        <taxon>eudicotyledons</taxon>
        <taxon>Gunneridae</taxon>
        <taxon>Pentapetalae</taxon>
        <taxon>asterids</taxon>
        <taxon>campanulids</taxon>
        <taxon>Asterales</taxon>
        <taxon>Goodeniaceae</taxon>
        <taxon>core Goodeniaceae</taxon>
        <taxon>Scaevola</taxon>
    </lineage>
</organism>
<keyword evidence="1" id="KW-0648">Protein biosynthesis</keyword>
<name>A0A411JY44_SCATA</name>
<evidence type="ECO:0000313" key="1">
    <source>
        <dbReference type="EMBL" id="QBC70018.1"/>
    </source>
</evidence>
<dbReference type="GeneID" id="39121219"/>
<sequence>MFRVSLDNDNKDLILGYISRSIRKNHI</sequence>
<geneLocation type="plastid" evidence="1"/>
<dbReference type="GO" id="GO:0003743">
    <property type="term" value="F:translation initiation factor activity"/>
    <property type="evidence" value="ECO:0007669"/>
    <property type="project" value="UniProtKB-KW"/>
</dbReference>
<keyword evidence="1" id="KW-0396">Initiation factor</keyword>
<proteinExistence type="predicted"/>
<reference evidence="1" key="1">
    <citation type="journal article" date="2019" name="Mol. Phylogenet. Evol.">
        <title>Plastid phylogenomic insights into the evolution of Caryophyllales.</title>
        <authorList>
            <person name="Yao G."/>
            <person name="Jin J.J."/>
            <person name="Li H.T."/>
            <person name="Yang J.B."/>
            <person name="Shiva Mandala V."/>
            <person name="Croley M."/>
            <person name="Mostow R."/>
            <person name="Douglas N.A."/>
            <person name="Chase M.W."/>
            <person name="Christenhusz M.J."/>
            <person name="Soltis D.E."/>
            <person name="Soltis P.S."/>
            <person name="Smith S.A."/>
            <person name="Brockington S.F."/>
            <person name="Moore M.J."/>
            <person name="Yi T.S."/>
            <person name="Li D.Z."/>
        </authorList>
    </citation>
    <scope>NUCLEOTIDE SEQUENCE</scope>
</reference>
<dbReference type="RefSeq" id="YP_009556097.1">
    <property type="nucleotide sequence ID" value="NC_040933.1"/>
</dbReference>
<protein>
    <submittedName>
        <fullName evidence="1">Translation initiation factor 1</fullName>
    </submittedName>
</protein>
<keyword evidence="1" id="KW-0934">Plastid</keyword>
<gene>
    <name evidence="1" type="primary">infA</name>
</gene>
<accession>A0A411JY44</accession>
<dbReference type="EMBL" id="MK397896">
    <property type="protein sequence ID" value="QBC70018.1"/>
    <property type="molecule type" value="Genomic_DNA"/>
</dbReference>
<dbReference type="AlphaFoldDB" id="A0A411JY44"/>